<accession>A0ACB7WLD4</accession>
<keyword evidence="2" id="KW-1185">Reference proteome</keyword>
<reference evidence="2" key="1">
    <citation type="journal article" date="2022" name="Nat. Commun.">
        <title>Chromosome evolution and the genetic basis of agronomically important traits in greater yam.</title>
        <authorList>
            <person name="Bredeson J.V."/>
            <person name="Lyons J.B."/>
            <person name="Oniyinde I.O."/>
            <person name="Okereke N.R."/>
            <person name="Kolade O."/>
            <person name="Nnabue I."/>
            <person name="Nwadili C.O."/>
            <person name="Hribova E."/>
            <person name="Parker M."/>
            <person name="Nwogha J."/>
            <person name="Shu S."/>
            <person name="Carlson J."/>
            <person name="Kariba R."/>
            <person name="Muthemba S."/>
            <person name="Knop K."/>
            <person name="Barton G.J."/>
            <person name="Sherwood A.V."/>
            <person name="Lopez-Montes A."/>
            <person name="Asiedu R."/>
            <person name="Jamnadass R."/>
            <person name="Muchugi A."/>
            <person name="Goodstein D."/>
            <person name="Egesi C.N."/>
            <person name="Featherston J."/>
            <person name="Asfaw A."/>
            <person name="Simpson G.G."/>
            <person name="Dolezel J."/>
            <person name="Hendre P.S."/>
            <person name="Van Deynze A."/>
            <person name="Kumar P.L."/>
            <person name="Obidiegwu J.E."/>
            <person name="Bhattacharjee R."/>
            <person name="Rokhsar D.S."/>
        </authorList>
    </citation>
    <scope>NUCLEOTIDE SEQUENCE [LARGE SCALE GENOMIC DNA]</scope>
    <source>
        <strain evidence="2">cv. TDa95/00328</strain>
    </source>
</reference>
<proteinExistence type="predicted"/>
<keyword evidence="1" id="KW-0808">Transferase</keyword>
<organism evidence="1 2">
    <name type="scientific">Dioscorea alata</name>
    <name type="common">Purple yam</name>
    <dbReference type="NCBI Taxonomy" id="55571"/>
    <lineage>
        <taxon>Eukaryota</taxon>
        <taxon>Viridiplantae</taxon>
        <taxon>Streptophyta</taxon>
        <taxon>Embryophyta</taxon>
        <taxon>Tracheophyta</taxon>
        <taxon>Spermatophyta</taxon>
        <taxon>Magnoliopsida</taxon>
        <taxon>Liliopsida</taxon>
        <taxon>Dioscoreales</taxon>
        <taxon>Dioscoreaceae</taxon>
        <taxon>Dioscorea</taxon>
    </lineage>
</organism>
<protein>
    <submittedName>
        <fullName evidence="1">Glycosyl transferase family 19 protein</fullName>
        <ecNumber evidence="1">2.4.1.182</ecNumber>
    </submittedName>
</protein>
<comment type="caution">
    <text evidence="1">The sequence shown here is derived from an EMBL/GenBank/DDBJ whole genome shotgun (WGS) entry which is preliminary data.</text>
</comment>
<name>A0ACB7WLD4_DIOAL</name>
<dbReference type="EC" id="2.4.1.182" evidence="1"/>
<evidence type="ECO:0000313" key="1">
    <source>
        <dbReference type="EMBL" id="KAH7688862.1"/>
    </source>
</evidence>
<dbReference type="Proteomes" id="UP000827976">
    <property type="component" value="Chromosome 3"/>
</dbReference>
<evidence type="ECO:0000313" key="2">
    <source>
        <dbReference type="Proteomes" id="UP000827976"/>
    </source>
</evidence>
<gene>
    <name evidence="1" type="ORF">IHE45_03G059100</name>
</gene>
<keyword evidence="1" id="KW-0328">Glycosyltransferase</keyword>
<dbReference type="EMBL" id="CM037013">
    <property type="protein sequence ID" value="KAH7688862.1"/>
    <property type="molecule type" value="Genomic_DNA"/>
</dbReference>
<sequence length="227" mass="25360">MAARDGELRIFAVSGEVSGDAIASRLMSSLRILSPFPVRFAGVGGALMHKEGLESLFPMEDISVMGLWELLPYLNKIRKRLKETVEAAISFQPHVVVTVDSKGFSFRFLTQLKDCEQNALRVHYVAPSFWAWKGGEARLKGLHEFVDHLLCILPFEEEVCRANGLPATYVGHPMLEDHAHLNEEMDSSVTKWKVQGNGEGFRQEHGLSPGYKKSSGCSPFSPKRWNS</sequence>